<name>A0A4C1ZHY5_EUMVA</name>
<gene>
    <name evidence="2" type="ORF">EVAR_63729_1</name>
</gene>
<dbReference type="Proteomes" id="UP000299102">
    <property type="component" value="Unassembled WGS sequence"/>
</dbReference>
<sequence length="231" mass="25413">MREQKSPLKELLTNKKNNQRPITAAVVTVRQWIGVPSVVDSRQRPAAHASEWRSGIGRQLTRTIKSCASASPNITANTSGTSRRGRARRPRGPTQAVLRACVLPKTRAVRRAAPRTGLGIICDYPQFNETPDIHPTAPKLRSPHFKLLKCRRLGTAANTNMHSTGTAAPGAYRTHEVSDAARLPRCRRRGACPDIVGTITLIVNQCFGGPLVDRKDYPDEGRSEKKKTLAR</sequence>
<comment type="caution">
    <text evidence="2">The sequence shown here is derived from an EMBL/GenBank/DDBJ whole genome shotgun (WGS) entry which is preliminary data.</text>
</comment>
<dbReference type="AlphaFoldDB" id="A0A4C1ZHY5"/>
<keyword evidence="3" id="KW-1185">Reference proteome</keyword>
<feature type="region of interest" description="Disordered" evidence="1">
    <location>
        <begin position="71"/>
        <end position="94"/>
    </location>
</feature>
<evidence type="ECO:0000256" key="1">
    <source>
        <dbReference type="SAM" id="MobiDB-lite"/>
    </source>
</evidence>
<reference evidence="2 3" key="1">
    <citation type="journal article" date="2019" name="Commun. Biol.">
        <title>The bagworm genome reveals a unique fibroin gene that provides high tensile strength.</title>
        <authorList>
            <person name="Kono N."/>
            <person name="Nakamura H."/>
            <person name="Ohtoshi R."/>
            <person name="Tomita M."/>
            <person name="Numata K."/>
            <person name="Arakawa K."/>
        </authorList>
    </citation>
    <scope>NUCLEOTIDE SEQUENCE [LARGE SCALE GENOMIC DNA]</scope>
</reference>
<evidence type="ECO:0000313" key="3">
    <source>
        <dbReference type="Proteomes" id="UP000299102"/>
    </source>
</evidence>
<proteinExistence type="predicted"/>
<dbReference type="EMBL" id="BGZK01001812">
    <property type="protein sequence ID" value="GBP86724.1"/>
    <property type="molecule type" value="Genomic_DNA"/>
</dbReference>
<accession>A0A4C1ZHY5</accession>
<evidence type="ECO:0000313" key="2">
    <source>
        <dbReference type="EMBL" id="GBP86724.1"/>
    </source>
</evidence>
<protein>
    <submittedName>
        <fullName evidence="2">Uncharacterized protein</fullName>
    </submittedName>
</protein>
<organism evidence="2 3">
    <name type="scientific">Eumeta variegata</name>
    <name type="common">Bagworm moth</name>
    <name type="synonym">Eumeta japonica</name>
    <dbReference type="NCBI Taxonomy" id="151549"/>
    <lineage>
        <taxon>Eukaryota</taxon>
        <taxon>Metazoa</taxon>
        <taxon>Ecdysozoa</taxon>
        <taxon>Arthropoda</taxon>
        <taxon>Hexapoda</taxon>
        <taxon>Insecta</taxon>
        <taxon>Pterygota</taxon>
        <taxon>Neoptera</taxon>
        <taxon>Endopterygota</taxon>
        <taxon>Lepidoptera</taxon>
        <taxon>Glossata</taxon>
        <taxon>Ditrysia</taxon>
        <taxon>Tineoidea</taxon>
        <taxon>Psychidae</taxon>
        <taxon>Oiketicinae</taxon>
        <taxon>Eumeta</taxon>
    </lineage>
</organism>